<reference evidence="3 4" key="1">
    <citation type="submission" date="2014-09" db="EMBL/GenBank/DDBJ databases">
        <title>Genome sequencing of Methyloceanibacter caenitepidi Gela4.</title>
        <authorList>
            <person name="Takeuchi M."/>
            <person name="Susumu S."/>
            <person name="Kamagata Y."/>
            <person name="Oshima K."/>
            <person name="Hattori M."/>
            <person name="Iwasaki W."/>
        </authorList>
    </citation>
    <scope>NUCLEOTIDE SEQUENCE [LARGE SCALE GENOMIC DNA]</scope>
    <source>
        <strain evidence="3 4">Gela4</strain>
    </source>
</reference>
<evidence type="ECO:0000256" key="1">
    <source>
        <dbReference type="SAM" id="Coils"/>
    </source>
</evidence>
<dbReference type="KEGG" id="mcg:GL4_0236"/>
<dbReference type="InterPro" id="IPR000863">
    <property type="entry name" value="Sulfotransferase_dom"/>
</dbReference>
<gene>
    <name evidence="3" type="ORF">GL4_0236</name>
</gene>
<sequence length="311" mass="35665">MLNHYFGIRSYSIYGDRRDIGSNARLGELVGHTANADDALPLDEFRASDDCYFIKTHEHPDGTVADDDMVFYVVRDGRDACISYQRYLLKIAEFEKVTLEEVLTGAVPFGLWGSHILRWHQARQAQVHTFRFEEITRQPDTFANKLSGILQIERSREPFPEFETFRQASPSFFGSGKVGTHKAIFSAADSALFEMYNGPAMRLTGYAEGGVDDSEIVAYSIYCKRLDEEERLRSIVRDLKNRLASAKQQREKLDRKLVIARGEIERQREQKEALSRAHAALAERHNTLLRWTGISAFRWVVARLRAALRRS</sequence>
<dbReference type="Pfam" id="PF00685">
    <property type="entry name" value="Sulfotransfer_1"/>
    <property type="match status" value="1"/>
</dbReference>
<dbReference type="GO" id="GO:0008146">
    <property type="term" value="F:sulfotransferase activity"/>
    <property type="evidence" value="ECO:0007669"/>
    <property type="project" value="InterPro"/>
</dbReference>
<keyword evidence="4" id="KW-1185">Reference proteome</keyword>
<proteinExistence type="predicted"/>
<protein>
    <recommendedName>
        <fullName evidence="2">Sulfotransferase domain-containing protein</fullName>
    </recommendedName>
</protein>
<dbReference type="HOGENOM" id="CLU_893732_0_0_5"/>
<feature type="domain" description="Sulfotransferase" evidence="2">
    <location>
        <begin position="45"/>
        <end position="157"/>
    </location>
</feature>
<evidence type="ECO:0000259" key="2">
    <source>
        <dbReference type="Pfam" id="PF00685"/>
    </source>
</evidence>
<dbReference type="Gene3D" id="3.40.50.300">
    <property type="entry name" value="P-loop containing nucleotide triphosphate hydrolases"/>
    <property type="match status" value="1"/>
</dbReference>
<evidence type="ECO:0000313" key="3">
    <source>
        <dbReference type="EMBL" id="BAQ15706.1"/>
    </source>
</evidence>
<dbReference type="AlphaFoldDB" id="A0A0A8JZ59"/>
<keyword evidence="1" id="KW-0175">Coiled coil</keyword>
<dbReference type="Proteomes" id="UP000031643">
    <property type="component" value="Chromosome"/>
</dbReference>
<dbReference type="RefSeq" id="WP_244462658.1">
    <property type="nucleotide sequence ID" value="NZ_AP014648.1"/>
</dbReference>
<feature type="coiled-coil region" evidence="1">
    <location>
        <begin position="229"/>
        <end position="284"/>
    </location>
</feature>
<dbReference type="STRING" id="1384459.GL4_0236"/>
<evidence type="ECO:0000313" key="4">
    <source>
        <dbReference type="Proteomes" id="UP000031643"/>
    </source>
</evidence>
<organism evidence="3 4">
    <name type="scientific">Methyloceanibacter caenitepidi</name>
    <dbReference type="NCBI Taxonomy" id="1384459"/>
    <lineage>
        <taxon>Bacteria</taxon>
        <taxon>Pseudomonadati</taxon>
        <taxon>Pseudomonadota</taxon>
        <taxon>Alphaproteobacteria</taxon>
        <taxon>Hyphomicrobiales</taxon>
        <taxon>Hyphomicrobiaceae</taxon>
        <taxon>Methyloceanibacter</taxon>
    </lineage>
</organism>
<dbReference type="EMBL" id="AP014648">
    <property type="protein sequence ID" value="BAQ15706.1"/>
    <property type="molecule type" value="Genomic_DNA"/>
</dbReference>
<accession>A0A0A8JZ59</accession>
<dbReference type="SUPFAM" id="SSF52540">
    <property type="entry name" value="P-loop containing nucleoside triphosphate hydrolases"/>
    <property type="match status" value="1"/>
</dbReference>
<name>A0A0A8JZ59_9HYPH</name>
<dbReference type="InterPro" id="IPR027417">
    <property type="entry name" value="P-loop_NTPase"/>
</dbReference>